<dbReference type="EC" id="2.7.1.12" evidence="7"/>
<dbReference type="Gene3D" id="3.30.420.40">
    <property type="match status" value="2"/>
</dbReference>
<sequence length="516" mass="57204">MTSMTQTYFIGLDIGTTSTKAIVFTPSGAIRGTGNIDYQLLVPQPSWAEQEPETIFAAVIQALKQALEHAGIAKSEIGGIGFSTAMHSLIAVDPSGNPLTNSIIWADNRSVAQADRLKADGVGHQIYLATGTPIHPMSPLPKIMWLRENLPDTFRRAAKFISIKEYVIYRLFGEYIVDYSIASATGLFNLRKLDWDEEALRVAGISKQHLSEPVPTTHILRGMKIRYAEEIGIDPDTPFVVGASDGVLANLGIGAIDPGQVAITIGTSGAVRTVVPEPITDPKGRTFCYVLTENHWVIGGPSNNGGIMLRWFRDEFSWPEVEKAKQLGVDPYDVMIQAAEHVRAGADGLLFLPFLSGERAPYWNAQARGSFFGIGLHHKREHFIRAVLEGILFSVYSIGIALRDLAGGAKEIRASGGFARSREWRQIMSDMFGYEVLIPESHESSSFGAALLAMHALGAMDHLQDVKKMIHISHRHEPDLERSSVYLELFYIYERVYYNLLEEYKLIAEFQKRLNN</sequence>
<dbReference type="EMBL" id="AP008955">
    <property type="protein sequence ID" value="BAH43708.1"/>
    <property type="molecule type" value="Genomic_DNA"/>
</dbReference>
<dbReference type="InterPro" id="IPR018485">
    <property type="entry name" value="FGGY_C"/>
</dbReference>
<dbReference type="InterPro" id="IPR050406">
    <property type="entry name" value="FGGY_Carb_Kinase"/>
</dbReference>
<dbReference type="InterPro" id="IPR018484">
    <property type="entry name" value="FGGY_N"/>
</dbReference>
<dbReference type="STRING" id="358681.BBR47_27310"/>
<reference evidence="7 8" key="1">
    <citation type="submission" date="2005-03" db="EMBL/GenBank/DDBJ databases">
        <title>Brevibacillus brevis strain 47, complete genome.</title>
        <authorList>
            <person name="Hosoyama A."/>
            <person name="Yamada R."/>
            <person name="Hongo Y."/>
            <person name="Terui Y."/>
            <person name="Ankai A."/>
            <person name="Masuyama W."/>
            <person name="Sekiguchi M."/>
            <person name="Takeda T."/>
            <person name="Asano K."/>
            <person name="Ohji S."/>
            <person name="Ichikawa N."/>
            <person name="Narita S."/>
            <person name="Aoki N."/>
            <person name="Miura H."/>
            <person name="Matsushita S."/>
            <person name="Sekigawa T."/>
            <person name="Yamagata H."/>
            <person name="Yoshikawa H."/>
            <person name="Udaka S."/>
            <person name="Tanikawa S."/>
            <person name="Fujita N."/>
        </authorList>
    </citation>
    <scope>NUCLEOTIDE SEQUENCE [LARGE SCALE GENOMIC DNA]</scope>
    <source>
        <strain evidence="8">47 / JCM 6285 / NBRC 100599</strain>
    </source>
</reference>
<dbReference type="CDD" id="cd07770">
    <property type="entry name" value="ASKHA_NBD_FGGY_GntK"/>
    <property type="match status" value="1"/>
</dbReference>
<gene>
    <name evidence="7" type="primary">gntK</name>
    <name evidence="7" type="ordered locus">BBR47_27310</name>
</gene>
<proteinExistence type="inferred from homology"/>
<dbReference type="Pfam" id="PF00370">
    <property type="entry name" value="FGGY_N"/>
    <property type="match status" value="1"/>
</dbReference>
<dbReference type="PROSITE" id="PS00445">
    <property type="entry name" value="FGGY_KINASES_2"/>
    <property type="match status" value="1"/>
</dbReference>
<evidence type="ECO:0000256" key="1">
    <source>
        <dbReference type="ARBA" id="ARBA00009156"/>
    </source>
</evidence>
<dbReference type="PANTHER" id="PTHR43095:SF2">
    <property type="entry name" value="GLUCONOKINASE"/>
    <property type="match status" value="1"/>
</dbReference>
<evidence type="ECO:0000313" key="8">
    <source>
        <dbReference type="Proteomes" id="UP000001877"/>
    </source>
</evidence>
<accession>C0ZD49</accession>
<keyword evidence="3 4" id="KW-0418">Kinase</keyword>
<evidence type="ECO:0000256" key="3">
    <source>
        <dbReference type="ARBA" id="ARBA00022777"/>
    </source>
</evidence>
<keyword evidence="2 4" id="KW-0808">Transferase</keyword>
<dbReference type="Proteomes" id="UP000001877">
    <property type="component" value="Chromosome"/>
</dbReference>
<dbReference type="HOGENOM" id="CLU_009281_3_2_9"/>
<evidence type="ECO:0000256" key="2">
    <source>
        <dbReference type="ARBA" id="ARBA00022679"/>
    </source>
</evidence>
<dbReference type="PANTHER" id="PTHR43095">
    <property type="entry name" value="SUGAR KINASE"/>
    <property type="match status" value="1"/>
</dbReference>
<dbReference type="InterPro" id="IPR006002">
    <property type="entry name" value="Gluconate_kinase"/>
</dbReference>
<keyword evidence="8" id="KW-1185">Reference proteome</keyword>
<evidence type="ECO:0000313" key="7">
    <source>
        <dbReference type="EMBL" id="BAH43708.1"/>
    </source>
</evidence>
<dbReference type="InterPro" id="IPR043129">
    <property type="entry name" value="ATPase_NBD"/>
</dbReference>
<dbReference type="InterPro" id="IPR018483">
    <property type="entry name" value="Carb_kinase_FGGY_CS"/>
</dbReference>
<dbReference type="InterPro" id="IPR000577">
    <property type="entry name" value="Carb_kinase_FGGY"/>
</dbReference>
<dbReference type="AlphaFoldDB" id="C0ZD49"/>
<dbReference type="GO" id="GO:0019521">
    <property type="term" value="P:D-gluconate metabolic process"/>
    <property type="evidence" value="ECO:0007669"/>
    <property type="project" value="InterPro"/>
</dbReference>
<protein>
    <submittedName>
        <fullName evidence="7">Gluconokinase</fullName>
        <ecNumber evidence="7">2.7.1.12</ecNumber>
    </submittedName>
</protein>
<dbReference type="GO" id="GO:0046316">
    <property type="term" value="F:gluconokinase activity"/>
    <property type="evidence" value="ECO:0007669"/>
    <property type="project" value="UniProtKB-EC"/>
</dbReference>
<evidence type="ECO:0000259" key="5">
    <source>
        <dbReference type="Pfam" id="PF00370"/>
    </source>
</evidence>
<dbReference type="NCBIfam" id="TIGR01314">
    <property type="entry name" value="gntK_FGGY"/>
    <property type="match status" value="1"/>
</dbReference>
<evidence type="ECO:0000256" key="4">
    <source>
        <dbReference type="RuleBase" id="RU003733"/>
    </source>
</evidence>
<organism evidence="7 8">
    <name type="scientific">Brevibacillus brevis (strain 47 / JCM 6285 / NBRC 100599)</name>
    <dbReference type="NCBI Taxonomy" id="358681"/>
    <lineage>
        <taxon>Bacteria</taxon>
        <taxon>Bacillati</taxon>
        <taxon>Bacillota</taxon>
        <taxon>Bacilli</taxon>
        <taxon>Bacillales</taxon>
        <taxon>Paenibacillaceae</taxon>
        <taxon>Brevibacillus</taxon>
    </lineage>
</organism>
<dbReference type="KEGG" id="bbe:BBR47_27310"/>
<name>C0ZD49_BREBN</name>
<feature type="domain" description="Carbohydrate kinase FGGY N-terminal" evidence="5">
    <location>
        <begin position="8"/>
        <end position="252"/>
    </location>
</feature>
<evidence type="ECO:0000259" key="6">
    <source>
        <dbReference type="Pfam" id="PF02782"/>
    </source>
</evidence>
<feature type="domain" description="Carbohydrate kinase FGGY C-terminal" evidence="6">
    <location>
        <begin position="262"/>
        <end position="457"/>
    </location>
</feature>
<dbReference type="Pfam" id="PF02782">
    <property type="entry name" value="FGGY_C"/>
    <property type="match status" value="1"/>
</dbReference>
<comment type="similarity">
    <text evidence="1 4">Belongs to the FGGY kinase family.</text>
</comment>
<dbReference type="PIRSF" id="PIRSF000538">
    <property type="entry name" value="GlpK"/>
    <property type="match status" value="1"/>
</dbReference>
<dbReference type="PROSITE" id="PS00933">
    <property type="entry name" value="FGGY_KINASES_1"/>
    <property type="match status" value="1"/>
</dbReference>
<dbReference type="SUPFAM" id="SSF53067">
    <property type="entry name" value="Actin-like ATPase domain"/>
    <property type="match status" value="2"/>
</dbReference>
<dbReference type="eggNOG" id="COG1070">
    <property type="taxonomic scope" value="Bacteria"/>
</dbReference>